<evidence type="ECO:0000313" key="2">
    <source>
        <dbReference type="EMBL" id="CAF4306176.1"/>
    </source>
</evidence>
<name>A0A820IBP3_9BILA</name>
<dbReference type="AlphaFoldDB" id="A0A820IBP3"/>
<gene>
    <name evidence="2" type="ORF">JBS370_LOCUS40557</name>
</gene>
<dbReference type="Proteomes" id="UP000663836">
    <property type="component" value="Unassembled WGS sequence"/>
</dbReference>
<dbReference type="EMBL" id="CAJOBD010037191">
    <property type="protein sequence ID" value="CAF4306176.1"/>
    <property type="molecule type" value="Genomic_DNA"/>
</dbReference>
<reference evidence="2" key="1">
    <citation type="submission" date="2021-02" db="EMBL/GenBank/DDBJ databases">
        <authorList>
            <person name="Nowell W R."/>
        </authorList>
    </citation>
    <scope>NUCLEOTIDE SEQUENCE</scope>
</reference>
<proteinExistence type="predicted"/>
<accession>A0A820IBP3</accession>
<feature type="region of interest" description="Disordered" evidence="1">
    <location>
        <begin position="1"/>
        <end position="29"/>
    </location>
</feature>
<feature type="non-terminal residue" evidence="2">
    <location>
        <position position="1"/>
    </location>
</feature>
<comment type="caution">
    <text evidence="2">The sequence shown here is derived from an EMBL/GenBank/DDBJ whole genome shotgun (WGS) entry which is preliminary data.</text>
</comment>
<evidence type="ECO:0000256" key="1">
    <source>
        <dbReference type="SAM" id="MobiDB-lite"/>
    </source>
</evidence>
<evidence type="ECO:0000313" key="3">
    <source>
        <dbReference type="Proteomes" id="UP000663836"/>
    </source>
</evidence>
<feature type="compositionally biased region" description="Polar residues" evidence="1">
    <location>
        <begin position="11"/>
        <end position="29"/>
    </location>
</feature>
<protein>
    <submittedName>
        <fullName evidence="2">Uncharacterized protein</fullName>
    </submittedName>
</protein>
<sequence length="29" mass="3067">AGLPPGIVNSVPGNTHHQNENNSCNDIHM</sequence>
<organism evidence="2 3">
    <name type="scientific">Rotaria sordida</name>
    <dbReference type="NCBI Taxonomy" id="392033"/>
    <lineage>
        <taxon>Eukaryota</taxon>
        <taxon>Metazoa</taxon>
        <taxon>Spiralia</taxon>
        <taxon>Gnathifera</taxon>
        <taxon>Rotifera</taxon>
        <taxon>Eurotatoria</taxon>
        <taxon>Bdelloidea</taxon>
        <taxon>Philodinida</taxon>
        <taxon>Philodinidae</taxon>
        <taxon>Rotaria</taxon>
    </lineage>
</organism>